<reference evidence="1 2" key="1">
    <citation type="submission" date="2015-07" db="EMBL/GenBank/DDBJ databases">
        <title>Genome sequencing of Kibdelosporangium phytohabitans.</title>
        <authorList>
            <person name="Qin S."/>
            <person name="Xing K."/>
        </authorList>
    </citation>
    <scope>NUCLEOTIDE SEQUENCE [LARGE SCALE GENOMIC DNA]</scope>
    <source>
        <strain evidence="1 2">KLBMP1111</strain>
    </source>
</reference>
<dbReference type="Proteomes" id="UP000063699">
    <property type="component" value="Chromosome"/>
</dbReference>
<gene>
    <name evidence="1" type="ORF">AOZ06_39585</name>
</gene>
<dbReference type="InterPro" id="IPR036249">
    <property type="entry name" value="Thioredoxin-like_sf"/>
</dbReference>
<evidence type="ECO:0000313" key="2">
    <source>
        <dbReference type="Proteomes" id="UP000063699"/>
    </source>
</evidence>
<evidence type="ECO:0000313" key="1">
    <source>
        <dbReference type="EMBL" id="ALG12153.1"/>
    </source>
</evidence>
<protein>
    <submittedName>
        <fullName evidence="1">Thioredoxin</fullName>
    </submittedName>
</protein>
<dbReference type="SUPFAM" id="SSF52833">
    <property type="entry name" value="Thioredoxin-like"/>
    <property type="match status" value="1"/>
</dbReference>
<dbReference type="OrthoDB" id="4721017at2"/>
<proteinExistence type="predicted"/>
<dbReference type="KEGG" id="kphy:AOZ06_39585"/>
<accession>A0A0N9IBE1</accession>
<dbReference type="AlphaFoldDB" id="A0A0N9IBE1"/>
<dbReference type="EMBL" id="CP012752">
    <property type="protein sequence ID" value="ALG12153.1"/>
    <property type="molecule type" value="Genomic_DNA"/>
</dbReference>
<dbReference type="STRING" id="860235.AOZ06_39585"/>
<dbReference type="Gene3D" id="3.40.30.10">
    <property type="entry name" value="Glutaredoxin"/>
    <property type="match status" value="1"/>
</dbReference>
<dbReference type="Pfam" id="PF05988">
    <property type="entry name" value="DUF899"/>
    <property type="match status" value="1"/>
</dbReference>
<name>A0A0N9IBE1_9PSEU</name>
<sequence length="231" mass="26282">MPRIGTREEWLIASRTLLEREKEHSRAGDRLAALRRELPWVPVTKQYTFATDNGPETLADLFDGRTQLLVKHFMFAPDADEGCPSCSLTADHFDGAMPHLNNRDVTLIGISRAPLDKLNAYKRRMGWDFTWVSSFDSDFNYDYGVSFTPEQQANGATYNFRTVPRPAADLPGMSAFAFHDGTIHHTYSSYARGADAMISAYQLLDRTPHGRDEDDLAYPMAWVRRHDDYTP</sequence>
<keyword evidence="2" id="KW-1185">Reference proteome</keyword>
<organism evidence="1 2">
    <name type="scientific">Kibdelosporangium phytohabitans</name>
    <dbReference type="NCBI Taxonomy" id="860235"/>
    <lineage>
        <taxon>Bacteria</taxon>
        <taxon>Bacillati</taxon>
        <taxon>Actinomycetota</taxon>
        <taxon>Actinomycetes</taxon>
        <taxon>Pseudonocardiales</taxon>
        <taxon>Pseudonocardiaceae</taxon>
        <taxon>Kibdelosporangium</taxon>
    </lineage>
</organism>
<dbReference type="InterPro" id="IPR010296">
    <property type="entry name" value="DUF899_thioredox"/>
</dbReference>
<dbReference type="RefSeq" id="WP_054294049.1">
    <property type="nucleotide sequence ID" value="NZ_CP012752.1"/>
</dbReference>